<dbReference type="EMBL" id="SRMA01024024">
    <property type="protein sequence ID" value="TRZ01973.1"/>
    <property type="molecule type" value="Genomic_DNA"/>
</dbReference>
<dbReference type="AlphaFoldDB" id="A0A553RIF9"/>
<comment type="caution">
    <text evidence="2">The sequence shown here is derived from an EMBL/GenBank/DDBJ whole genome shotgun (WGS) entry which is preliminary data.</text>
</comment>
<feature type="compositionally biased region" description="Polar residues" evidence="1">
    <location>
        <begin position="11"/>
        <end position="29"/>
    </location>
</feature>
<organism evidence="2 3">
    <name type="scientific">Danionella cerebrum</name>
    <dbReference type="NCBI Taxonomy" id="2873325"/>
    <lineage>
        <taxon>Eukaryota</taxon>
        <taxon>Metazoa</taxon>
        <taxon>Chordata</taxon>
        <taxon>Craniata</taxon>
        <taxon>Vertebrata</taxon>
        <taxon>Euteleostomi</taxon>
        <taxon>Actinopterygii</taxon>
        <taxon>Neopterygii</taxon>
        <taxon>Teleostei</taxon>
        <taxon>Ostariophysi</taxon>
        <taxon>Cypriniformes</taxon>
        <taxon>Danionidae</taxon>
        <taxon>Danioninae</taxon>
        <taxon>Danionella</taxon>
    </lineage>
</organism>
<evidence type="ECO:0000313" key="2">
    <source>
        <dbReference type="EMBL" id="TRZ01973.1"/>
    </source>
</evidence>
<name>A0A553RIF9_9TELE</name>
<proteinExistence type="predicted"/>
<evidence type="ECO:0000256" key="1">
    <source>
        <dbReference type="SAM" id="MobiDB-lite"/>
    </source>
</evidence>
<evidence type="ECO:0000313" key="3">
    <source>
        <dbReference type="Proteomes" id="UP000316079"/>
    </source>
</evidence>
<sequence length="84" mass="9370">MKHRRVKSVPSHASCQKETSYTGRGNNARSRMLIGGTRVPLWRYIPISARQAQESAQLRAHVPLSVEDRGRSAITNFTSRHGGV</sequence>
<reference evidence="2 3" key="1">
    <citation type="journal article" date="2019" name="Sci. Data">
        <title>Hybrid genome assembly and annotation of Danionella translucida.</title>
        <authorList>
            <person name="Kadobianskyi M."/>
            <person name="Schulze L."/>
            <person name="Schuelke M."/>
            <person name="Judkewitz B."/>
        </authorList>
    </citation>
    <scope>NUCLEOTIDE SEQUENCE [LARGE SCALE GENOMIC DNA]</scope>
    <source>
        <strain evidence="2 3">Bolton</strain>
    </source>
</reference>
<protein>
    <submittedName>
        <fullName evidence="2">Uncharacterized protein</fullName>
    </submittedName>
</protein>
<accession>A0A553RIF9</accession>
<dbReference type="Proteomes" id="UP000316079">
    <property type="component" value="Unassembled WGS sequence"/>
</dbReference>
<keyword evidence="3" id="KW-1185">Reference proteome</keyword>
<feature type="region of interest" description="Disordered" evidence="1">
    <location>
        <begin position="1"/>
        <end position="30"/>
    </location>
</feature>
<gene>
    <name evidence="2" type="ORF">DNTS_024151</name>
</gene>